<protein>
    <submittedName>
        <fullName evidence="4">Short chain dehydrogenase</fullName>
    </submittedName>
</protein>
<dbReference type="AlphaFoldDB" id="A0A5C5ZJR0"/>
<evidence type="ECO:0000256" key="1">
    <source>
        <dbReference type="ARBA" id="ARBA00022723"/>
    </source>
</evidence>
<dbReference type="SUPFAM" id="SSF53639">
    <property type="entry name" value="AraD/HMP-PK domain-like"/>
    <property type="match status" value="1"/>
</dbReference>
<dbReference type="InterPro" id="IPR001303">
    <property type="entry name" value="Aldolase_II/adducin_N"/>
</dbReference>
<name>A0A5C5ZJR0_9BACT</name>
<dbReference type="GO" id="GO:0005829">
    <property type="term" value="C:cytosol"/>
    <property type="evidence" value="ECO:0007669"/>
    <property type="project" value="TreeGrafter"/>
</dbReference>
<dbReference type="OrthoDB" id="9774430at2"/>
<sequence length="249" mass="27128">MNTLQSMLELSHFLGEEHRHLAILGEGNTSAKLDAETFLVKASGSCLGTLGEDDAVACRFDALLPMFDEAAISDQDIEDRLLACRVDSKAKKPSVETLFHAYLLSLPGIEFVGHTHSIAVNQILCSPLAEMFATKRLFPDEIVCCGSQSVFVPYVDPGLKLSQVIRDKTQAFVDEFGIPPRVILLQNHGLITIGKTPGAVKAAMLMAHKAAEIFVGAASLGGPVFMDDSEVHRIANRIDEHYRQQALKL</sequence>
<reference evidence="4 5" key="1">
    <citation type="submission" date="2019-02" db="EMBL/GenBank/DDBJ databases">
        <title>Deep-cultivation of Planctomycetes and their phenomic and genomic characterization uncovers novel biology.</title>
        <authorList>
            <person name="Wiegand S."/>
            <person name="Jogler M."/>
            <person name="Boedeker C."/>
            <person name="Pinto D."/>
            <person name="Vollmers J."/>
            <person name="Rivas-Marin E."/>
            <person name="Kohn T."/>
            <person name="Peeters S.H."/>
            <person name="Heuer A."/>
            <person name="Rast P."/>
            <person name="Oberbeckmann S."/>
            <person name="Bunk B."/>
            <person name="Jeske O."/>
            <person name="Meyerdierks A."/>
            <person name="Storesund J.E."/>
            <person name="Kallscheuer N."/>
            <person name="Luecker S."/>
            <person name="Lage O.M."/>
            <person name="Pohl T."/>
            <person name="Merkel B.J."/>
            <person name="Hornburger P."/>
            <person name="Mueller R.-W."/>
            <person name="Bruemmer F."/>
            <person name="Labrenz M."/>
            <person name="Spormann A.M."/>
            <person name="Op Den Camp H."/>
            <person name="Overmann J."/>
            <person name="Amann R."/>
            <person name="Jetten M.S.M."/>
            <person name="Mascher T."/>
            <person name="Medema M.H."/>
            <person name="Devos D.P."/>
            <person name="Kaster A.-K."/>
            <person name="Ovreas L."/>
            <person name="Rohde M."/>
            <person name="Galperin M.Y."/>
            <person name="Jogler C."/>
        </authorList>
    </citation>
    <scope>NUCLEOTIDE SEQUENCE [LARGE SCALE GENOMIC DNA]</scope>
    <source>
        <strain evidence="4 5">Pla100</strain>
    </source>
</reference>
<keyword evidence="5" id="KW-1185">Reference proteome</keyword>
<accession>A0A5C5ZJR0</accession>
<dbReference type="SMART" id="SM01007">
    <property type="entry name" value="Aldolase_II"/>
    <property type="match status" value="1"/>
</dbReference>
<dbReference type="GO" id="GO:0046872">
    <property type="term" value="F:metal ion binding"/>
    <property type="evidence" value="ECO:0007669"/>
    <property type="project" value="UniProtKB-KW"/>
</dbReference>
<keyword evidence="1" id="KW-0479">Metal-binding</keyword>
<dbReference type="Proteomes" id="UP000316213">
    <property type="component" value="Unassembled WGS sequence"/>
</dbReference>
<evidence type="ECO:0000259" key="3">
    <source>
        <dbReference type="SMART" id="SM01007"/>
    </source>
</evidence>
<dbReference type="Pfam" id="PF00596">
    <property type="entry name" value="Aldolase_II"/>
    <property type="match status" value="1"/>
</dbReference>
<evidence type="ECO:0000313" key="4">
    <source>
        <dbReference type="EMBL" id="TWT87061.1"/>
    </source>
</evidence>
<dbReference type="InterPro" id="IPR036409">
    <property type="entry name" value="Aldolase_II/adducin_N_sf"/>
</dbReference>
<organism evidence="4 5">
    <name type="scientific">Neorhodopirellula pilleata</name>
    <dbReference type="NCBI Taxonomy" id="2714738"/>
    <lineage>
        <taxon>Bacteria</taxon>
        <taxon>Pseudomonadati</taxon>
        <taxon>Planctomycetota</taxon>
        <taxon>Planctomycetia</taxon>
        <taxon>Pirellulales</taxon>
        <taxon>Pirellulaceae</taxon>
        <taxon>Neorhodopirellula</taxon>
    </lineage>
</organism>
<dbReference type="PANTHER" id="PTHR22789">
    <property type="entry name" value="FUCULOSE PHOSPHATE ALDOLASE"/>
    <property type="match status" value="1"/>
</dbReference>
<comment type="caution">
    <text evidence="4">The sequence shown here is derived from an EMBL/GenBank/DDBJ whole genome shotgun (WGS) entry which is preliminary data.</text>
</comment>
<dbReference type="EMBL" id="SJPM01000028">
    <property type="protein sequence ID" value="TWT87061.1"/>
    <property type="molecule type" value="Genomic_DNA"/>
</dbReference>
<gene>
    <name evidence="4" type="ORF">Pla100_59510</name>
</gene>
<proteinExistence type="predicted"/>
<evidence type="ECO:0000256" key="2">
    <source>
        <dbReference type="ARBA" id="ARBA00023239"/>
    </source>
</evidence>
<dbReference type="PANTHER" id="PTHR22789:SF0">
    <property type="entry name" value="3-OXO-TETRONATE 4-PHOSPHATE DECARBOXYLASE-RELATED"/>
    <property type="match status" value="1"/>
</dbReference>
<dbReference type="InterPro" id="IPR050197">
    <property type="entry name" value="Aldolase_class_II_sugar_metab"/>
</dbReference>
<dbReference type="GO" id="GO:0016832">
    <property type="term" value="F:aldehyde-lyase activity"/>
    <property type="evidence" value="ECO:0007669"/>
    <property type="project" value="TreeGrafter"/>
</dbReference>
<keyword evidence="2" id="KW-0456">Lyase</keyword>
<dbReference type="RefSeq" id="WP_146582481.1">
    <property type="nucleotide sequence ID" value="NZ_SJPM01000028.1"/>
</dbReference>
<feature type="domain" description="Class II aldolase/adducin N-terminal" evidence="3">
    <location>
        <begin position="5"/>
        <end position="215"/>
    </location>
</feature>
<evidence type="ECO:0000313" key="5">
    <source>
        <dbReference type="Proteomes" id="UP000316213"/>
    </source>
</evidence>
<dbReference type="GO" id="GO:0019323">
    <property type="term" value="P:pentose catabolic process"/>
    <property type="evidence" value="ECO:0007669"/>
    <property type="project" value="TreeGrafter"/>
</dbReference>
<dbReference type="Gene3D" id="3.40.225.10">
    <property type="entry name" value="Class II aldolase/adducin N-terminal domain"/>
    <property type="match status" value="1"/>
</dbReference>